<proteinExistence type="predicted"/>
<accession>A0ABP9AXD0</accession>
<dbReference type="EMBL" id="BAABIQ010000006">
    <property type="protein sequence ID" value="GAA4786385.1"/>
    <property type="molecule type" value="Genomic_DNA"/>
</dbReference>
<dbReference type="RefSeq" id="WP_345230933.1">
    <property type="nucleotide sequence ID" value="NZ_BAABIQ010000006.1"/>
</dbReference>
<dbReference type="Pfam" id="PF13376">
    <property type="entry name" value="OmdA"/>
    <property type="match status" value="1"/>
</dbReference>
<comment type="caution">
    <text evidence="1">The sequence shown here is derived from an EMBL/GenBank/DDBJ whole genome shotgun (WGS) entry which is preliminary data.</text>
</comment>
<organism evidence="1 2">
    <name type="scientific">Olivibacter ginsenosidimutans</name>
    <dbReference type="NCBI Taxonomy" id="1176537"/>
    <lineage>
        <taxon>Bacteria</taxon>
        <taxon>Pseudomonadati</taxon>
        <taxon>Bacteroidota</taxon>
        <taxon>Sphingobacteriia</taxon>
        <taxon>Sphingobacteriales</taxon>
        <taxon>Sphingobacteriaceae</taxon>
        <taxon>Olivibacter</taxon>
    </lineage>
</organism>
<name>A0ABP9AXD0_9SPHI</name>
<protein>
    <submittedName>
        <fullName evidence="1">YdeI/OmpD-associated family protein</fullName>
    </submittedName>
</protein>
<keyword evidence="2" id="KW-1185">Reference proteome</keyword>
<sequence>MTNKNKGENKAAKPNLPILTFISTEDFTSWLAKHHKESSGIWIRLFKIKSGVTTITYAEALDVALCYGWIDGQKKTYDTASWLQKFTPRRHKSIWSKRNREHVERLDKLGMMQAAGIEEVETAKADGRWEQAYESSSNMVVPTDFLNELAKDKKAEAFFKTLNKTNIYSIVWRLQTAKKPETRNKRIQTILEMLKKGEKFHP</sequence>
<reference evidence="2" key="1">
    <citation type="journal article" date="2019" name="Int. J. Syst. Evol. Microbiol.">
        <title>The Global Catalogue of Microorganisms (GCM) 10K type strain sequencing project: providing services to taxonomists for standard genome sequencing and annotation.</title>
        <authorList>
            <consortium name="The Broad Institute Genomics Platform"/>
            <consortium name="The Broad Institute Genome Sequencing Center for Infectious Disease"/>
            <person name="Wu L."/>
            <person name="Ma J."/>
        </authorList>
    </citation>
    <scope>NUCLEOTIDE SEQUENCE [LARGE SCALE GENOMIC DNA]</scope>
    <source>
        <strain evidence="2">JCM 18200</strain>
    </source>
</reference>
<evidence type="ECO:0000313" key="2">
    <source>
        <dbReference type="Proteomes" id="UP001501411"/>
    </source>
</evidence>
<evidence type="ECO:0000313" key="1">
    <source>
        <dbReference type="EMBL" id="GAA4786385.1"/>
    </source>
</evidence>
<gene>
    <name evidence="1" type="ORF">GCM10023231_12930</name>
</gene>
<dbReference type="Proteomes" id="UP001501411">
    <property type="component" value="Unassembled WGS sequence"/>
</dbReference>